<reference evidence="1" key="1">
    <citation type="submission" date="2022-03" db="EMBL/GenBank/DDBJ databases">
        <title>Draft genome sequence of Aduncisulcus paluster, a free-living microaerophilic Fornicata.</title>
        <authorList>
            <person name="Yuyama I."/>
            <person name="Kume K."/>
            <person name="Tamura T."/>
            <person name="Inagaki Y."/>
            <person name="Hashimoto T."/>
        </authorList>
    </citation>
    <scope>NUCLEOTIDE SEQUENCE</scope>
    <source>
        <strain evidence="1">NY0171</strain>
    </source>
</reference>
<accession>A0ABQ5JRA8</accession>
<organism evidence="1 2">
    <name type="scientific">Aduncisulcus paluster</name>
    <dbReference type="NCBI Taxonomy" id="2918883"/>
    <lineage>
        <taxon>Eukaryota</taxon>
        <taxon>Metamonada</taxon>
        <taxon>Carpediemonas-like organisms</taxon>
        <taxon>Aduncisulcus</taxon>
    </lineage>
</organism>
<keyword evidence="2" id="KW-1185">Reference proteome</keyword>
<protein>
    <submittedName>
        <fullName evidence="1">Uncharacterized protein</fullName>
    </submittedName>
</protein>
<gene>
    <name evidence="1" type="ORF">ADUPG1_010421</name>
</gene>
<dbReference type="EMBL" id="BQXS01011567">
    <property type="protein sequence ID" value="GKT14143.1"/>
    <property type="molecule type" value="Genomic_DNA"/>
</dbReference>
<name>A0ABQ5JRA8_9EUKA</name>
<evidence type="ECO:0000313" key="1">
    <source>
        <dbReference type="EMBL" id="GKT14143.1"/>
    </source>
</evidence>
<evidence type="ECO:0000313" key="2">
    <source>
        <dbReference type="Proteomes" id="UP001057375"/>
    </source>
</evidence>
<dbReference type="Proteomes" id="UP001057375">
    <property type="component" value="Unassembled WGS sequence"/>
</dbReference>
<comment type="caution">
    <text evidence="1">The sequence shown here is derived from an EMBL/GenBank/DDBJ whole genome shotgun (WGS) entry which is preliminary data.</text>
</comment>
<sequence>MEKAPKFDMKKCGEITSLFGKNIRIKVITLQSSSFLLIYDNGFSIPFIFNPIDNHCRPLSFPIHTQSTISMYRGVKKMNPVEETFKKRTGLVLSICGETIPGFTWLMPKTRVRSFSILNPKPPKPSSTQTVEQSLFEDEVMKYKRKRGKKTRSRGPRIVDKTFVETTKDDGIRTSFVGMGCPQKTVNLPISTPFTVSIKDIMFHPSGHLITLFSDQNLHYSSISLDSHARLVFENERILARSTKGLDIKDDIVDSYILPCPSNPSGMLCIPSSTAHFVRSVLFPNLKLERQPVIEKVYPFTRVDSTRYALVSNQYIVISGNSGYLQVFDSTSNQSAHVRESCSISNLSILSSFSHLWIFYSKGVDVFCMCYPVSSKPILIMKCKSSPSCIISREKKESNSIEIIIFEMNQVHVLEFKDREFSCSPLVISESDSEKSSQGTEEAPQADESWPLDRWIRDVESVLLSSIEVNSHRISSKELIVSAVFINDSIYAVSKKHIFKLSF</sequence>
<proteinExistence type="predicted"/>